<evidence type="ECO:0000256" key="3">
    <source>
        <dbReference type="ARBA" id="ARBA00022777"/>
    </source>
</evidence>
<dbReference type="CDD" id="cd04235">
    <property type="entry name" value="AAK_CK"/>
    <property type="match status" value="1"/>
</dbReference>
<comment type="similarity">
    <text evidence="1 4">Belongs to the carbamate kinase family.</text>
</comment>
<dbReference type="PRINTS" id="PR01469">
    <property type="entry name" value="CARBMTKINASE"/>
</dbReference>
<organism evidence="6 7">
    <name type="scientific">Candidatus Schekmanbacteria bacterium RBG_13_48_7</name>
    <dbReference type="NCBI Taxonomy" id="1817878"/>
    <lineage>
        <taxon>Bacteria</taxon>
        <taxon>Candidatus Schekmaniibacteriota</taxon>
    </lineage>
</organism>
<dbReference type="NCBIfam" id="NF009007">
    <property type="entry name" value="PRK12352.1"/>
    <property type="match status" value="1"/>
</dbReference>
<dbReference type="InterPro" id="IPR036393">
    <property type="entry name" value="AceGlu_kinase-like_sf"/>
</dbReference>
<evidence type="ECO:0000256" key="4">
    <source>
        <dbReference type="PIRNR" id="PIRNR000723"/>
    </source>
</evidence>
<dbReference type="PANTHER" id="PTHR30409:SF1">
    <property type="entry name" value="CARBAMATE KINASE-RELATED"/>
    <property type="match status" value="1"/>
</dbReference>
<evidence type="ECO:0000313" key="7">
    <source>
        <dbReference type="Proteomes" id="UP000179266"/>
    </source>
</evidence>
<dbReference type="Pfam" id="PF00696">
    <property type="entry name" value="AA_kinase"/>
    <property type="match status" value="1"/>
</dbReference>
<reference evidence="6 7" key="1">
    <citation type="journal article" date="2016" name="Nat. Commun.">
        <title>Thousands of microbial genomes shed light on interconnected biogeochemical processes in an aquifer system.</title>
        <authorList>
            <person name="Anantharaman K."/>
            <person name="Brown C.T."/>
            <person name="Hug L.A."/>
            <person name="Sharon I."/>
            <person name="Castelle C.J."/>
            <person name="Probst A.J."/>
            <person name="Thomas B.C."/>
            <person name="Singh A."/>
            <person name="Wilkins M.J."/>
            <person name="Karaoz U."/>
            <person name="Brodie E.L."/>
            <person name="Williams K.H."/>
            <person name="Hubbard S.S."/>
            <person name="Banfield J.F."/>
        </authorList>
    </citation>
    <scope>NUCLEOTIDE SEQUENCE [LARGE SCALE GENOMIC DNA]</scope>
</reference>
<dbReference type="SUPFAM" id="SSF53633">
    <property type="entry name" value="Carbamate kinase-like"/>
    <property type="match status" value="1"/>
</dbReference>
<feature type="domain" description="Aspartate/glutamate/uridylate kinase" evidence="5">
    <location>
        <begin position="8"/>
        <end position="299"/>
    </location>
</feature>
<dbReference type="AlphaFoldDB" id="A0A1F7RI13"/>
<dbReference type="PIRSF" id="PIRSF000723">
    <property type="entry name" value="Carbamate_kin"/>
    <property type="match status" value="1"/>
</dbReference>
<dbReference type="InterPro" id="IPR003964">
    <property type="entry name" value="Carb_kinase"/>
</dbReference>
<accession>A0A1F7RI13</accession>
<dbReference type="Proteomes" id="UP000179266">
    <property type="component" value="Unassembled WGS sequence"/>
</dbReference>
<proteinExistence type="inferred from homology"/>
<keyword evidence="3 4" id="KW-0418">Kinase</keyword>
<dbReference type="EMBL" id="MGDD01000351">
    <property type="protein sequence ID" value="OGL41216.1"/>
    <property type="molecule type" value="Genomic_DNA"/>
</dbReference>
<dbReference type="FunFam" id="3.40.1160.10:FF:000007">
    <property type="entry name" value="Carbamate kinase"/>
    <property type="match status" value="1"/>
</dbReference>
<dbReference type="GO" id="GO:0019546">
    <property type="term" value="P:L-arginine deiminase pathway"/>
    <property type="evidence" value="ECO:0007669"/>
    <property type="project" value="TreeGrafter"/>
</dbReference>
<dbReference type="PANTHER" id="PTHR30409">
    <property type="entry name" value="CARBAMATE KINASE"/>
    <property type="match status" value="1"/>
</dbReference>
<keyword evidence="2 4" id="KW-0808">Transferase</keyword>
<protein>
    <recommendedName>
        <fullName evidence="4">Carbamate kinase</fullName>
    </recommendedName>
</protein>
<evidence type="ECO:0000313" key="6">
    <source>
        <dbReference type="EMBL" id="OGL41216.1"/>
    </source>
</evidence>
<dbReference type="GO" id="GO:0008804">
    <property type="term" value="F:carbamate kinase activity"/>
    <property type="evidence" value="ECO:0007669"/>
    <property type="project" value="InterPro"/>
</dbReference>
<evidence type="ECO:0000256" key="2">
    <source>
        <dbReference type="ARBA" id="ARBA00022679"/>
    </source>
</evidence>
<dbReference type="InterPro" id="IPR001048">
    <property type="entry name" value="Asp/Glu/Uridylate_kinase"/>
</dbReference>
<evidence type="ECO:0000259" key="5">
    <source>
        <dbReference type="Pfam" id="PF00696"/>
    </source>
</evidence>
<dbReference type="GO" id="GO:0005829">
    <property type="term" value="C:cytosol"/>
    <property type="evidence" value="ECO:0007669"/>
    <property type="project" value="TreeGrafter"/>
</dbReference>
<sequence>MLFEIQEKIIVAAIGGNALIREGQRGTITEQFANARRMLAPIIKLIENQYKLIITHGNGPQIGNRLIQVEEALNKVPDVPLGVIVADSEGWMGYMIQQCLMNLLRRKGLEFPIATLLTQVIVNRLDPSLKNPTKPVGPFYTKEEAKHFMSEYKWKMVEDAGRGYRRVVPSPIPIRFVEKDIIRLLLENGVILIAAGGGGIPVYIEDDQTLEGIDGVIDKDLASSVLGIDIGAQMLIIMTGIDGVYRNFGKKKQKLISQITLNELENMYNAGVFPEGSMEPKIRASIQFLKGGGQKVIITGYDVQGDILSPDNGTHIVHDLS</sequence>
<evidence type="ECO:0000256" key="1">
    <source>
        <dbReference type="ARBA" id="ARBA00011066"/>
    </source>
</evidence>
<gene>
    <name evidence="6" type="ORF">A2161_00825</name>
</gene>
<name>A0A1F7RI13_9BACT</name>
<comment type="caution">
    <text evidence="6">The sequence shown here is derived from an EMBL/GenBank/DDBJ whole genome shotgun (WGS) entry which is preliminary data.</text>
</comment>
<dbReference type="Gene3D" id="3.40.1160.10">
    <property type="entry name" value="Acetylglutamate kinase-like"/>
    <property type="match status" value="1"/>
</dbReference>